<accession>A0ABN4H5M0</accession>
<evidence type="ECO:0000313" key="2">
    <source>
        <dbReference type="Proteomes" id="UP000035930"/>
    </source>
</evidence>
<proteinExistence type="predicted"/>
<gene>
    <name evidence="1" type="ORF">FNO190_1088</name>
</gene>
<reference evidence="1" key="1">
    <citation type="submission" date="2017-08" db="EMBL/GenBank/DDBJ databases">
        <title>Complete Genome Sequence of Francisella noatunensis subsp. orientalis strain FNO190.</title>
        <authorList>
            <person name="Pereira F.L."/>
            <person name="Goncalves L.A."/>
            <person name="Guilherme T.C."/>
            <person name="Soares S.C."/>
            <person name="Dorella F.A."/>
            <person name="Carvalho A.F."/>
            <person name="Leibowitz M.P."/>
            <person name="Leal C.A.G."/>
            <person name="Azevedo V.A.C."/>
            <person name="Figueiredo H.C.P."/>
        </authorList>
    </citation>
    <scope>NUCLEOTIDE SEQUENCE</scope>
    <source>
        <strain evidence="1">FNO190</strain>
    </source>
</reference>
<dbReference type="Proteomes" id="UP000035930">
    <property type="component" value="Chromosome"/>
</dbReference>
<protein>
    <submittedName>
        <fullName evidence="1">Uncharacterized protein</fullName>
    </submittedName>
</protein>
<name>A0ABN4H5M0_9GAMM</name>
<evidence type="ECO:0000313" key="1">
    <source>
        <dbReference type="EMBL" id="AKN88791.1"/>
    </source>
</evidence>
<sequence length="33" mass="3334">MMVNEVSFLPHPIAKGVGLDLRGAGLGIGALAE</sequence>
<dbReference type="EMBL" id="CP011923">
    <property type="protein sequence ID" value="AKN88791.1"/>
    <property type="molecule type" value="Genomic_DNA"/>
</dbReference>
<keyword evidence="2" id="KW-1185">Reference proteome</keyword>
<organism evidence="1 2">
    <name type="scientific">Francisella orientalis</name>
    <dbReference type="NCBI Taxonomy" id="299583"/>
    <lineage>
        <taxon>Bacteria</taxon>
        <taxon>Pseudomonadati</taxon>
        <taxon>Pseudomonadota</taxon>
        <taxon>Gammaproteobacteria</taxon>
        <taxon>Thiotrichales</taxon>
        <taxon>Francisellaceae</taxon>
        <taxon>Francisella</taxon>
    </lineage>
</organism>